<protein>
    <submittedName>
        <fullName evidence="2">Uncharacterized protein</fullName>
    </submittedName>
</protein>
<dbReference type="AlphaFoldDB" id="A0A5N6VRA2"/>
<evidence type="ECO:0000256" key="1">
    <source>
        <dbReference type="SAM" id="MobiDB-lite"/>
    </source>
</evidence>
<feature type="region of interest" description="Disordered" evidence="1">
    <location>
        <begin position="1"/>
        <end position="20"/>
    </location>
</feature>
<evidence type="ECO:0000313" key="2">
    <source>
        <dbReference type="EMBL" id="KAE8311021.1"/>
    </source>
</evidence>
<proteinExistence type="predicted"/>
<accession>A0A5N6VRA2</accession>
<organism evidence="2 3">
    <name type="scientific">Aspergillus transmontanensis</name>
    <dbReference type="NCBI Taxonomy" id="1034304"/>
    <lineage>
        <taxon>Eukaryota</taxon>
        <taxon>Fungi</taxon>
        <taxon>Dikarya</taxon>
        <taxon>Ascomycota</taxon>
        <taxon>Pezizomycotina</taxon>
        <taxon>Eurotiomycetes</taxon>
        <taxon>Eurotiomycetidae</taxon>
        <taxon>Eurotiales</taxon>
        <taxon>Aspergillaceae</taxon>
        <taxon>Aspergillus</taxon>
        <taxon>Aspergillus subgen. Circumdati</taxon>
    </lineage>
</organism>
<gene>
    <name evidence="2" type="ORF">BDV41DRAFT_543362</name>
</gene>
<sequence length="225" mass="25121">MKRKKKVTVNSEAMRRNGKIPKGQVVELRQKRKRDIQGKCGGMWSNFLYTLRWSRSSHHDFVRFLQGERDMPKDHRVGDGQPYTCSPGVHVESNYATEKIDGNTLLQQPFAGLALGGVDSQGIAVPETDNITIKHTPLSPTSLNAKPAPSLTDYKSMPVEEAGFTIQSSSDIHIIKVRTKKAVELTGPITRAKAKSKRLRLIRDLQTSKPQVGKLGLTVKKRTSY</sequence>
<dbReference type="Proteomes" id="UP000325433">
    <property type="component" value="Unassembled WGS sequence"/>
</dbReference>
<keyword evidence="3" id="KW-1185">Reference proteome</keyword>
<reference evidence="3" key="1">
    <citation type="submission" date="2019-04" db="EMBL/GenBank/DDBJ databases">
        <title>Friends and foes A comparative genomics studyof 23 Aspergillus species from section Flavi.</title>
        <authorList>
            <consortium name="DOE Joint Genome Institute"/>
            <person name="Kjaerbolling I."/>
            <person name="Vesth T."/>
            <person name="Frisvad J.C."/>
            <person name="Nybo J.L."/>
            <person name="Theobald S."/>
            <person name="Kildgaard S."/>
            <person name="Isbrandt T."/>
            <person name="Kuo A."/>
            <person name="Sato A."/>
            <person name="Lyhne E.K."/>
            <person name="Kogle M.E."/>
            <person name="Wiebenga A."/>
            <person name="Kun R.S."/>
            <person name="Lubbers R.J."/>
            <person name="Makela M.R."/>
            <person name="Barry K."/>
            <person name="Chovatia M."/>
            <person name="Clum A."/>
            <person name="Daum C."/>
            <person name="Haridas S."/>
            <person name="He G."/>
            <person name="LaButti K."/>
            <person name="Lipzen A."/>
            <person name="Mondo S."/>
            <person name="Riley R."/>
            <person name="Salamov A."/>
            <person name="Simmons B.A."/>
            <person name="Magnuson J.K."/>
            <person name="Henrissat B."/>
            <person name="Mortensen U.H."/>
            <person name="Larsen T.O."/>
            <person name="Devries R.P."/>
            <person name="Grigoriev I.V."/>
            <person name="Machida M."/>
            <person name="Baker S.E."/>
            <person name="Andersen M.R."/>
        </authorList>
    </citation>
    <scope>NUCLEOTIDE SEQUENCE [LARGE SCALE GENOMIC DNA]</scope>
    <source>
        <strain evidence="3">CBS 130015</strain>
    </source>
</reference>
<name>A0A5N6VRA2_9EURO</name>
<evidence type="ECO:0000313" key="3">
    <source>
        <dbReference type="Proteomes" id="UP000325433"/>
    </source>
</evidence>
<dbReference type="EMBL" id="ML738347">
    <property type="protein sequence ID" value="KAE8311021.1"/>
    <property type="molecule type" value="Genomic_DNA"/>
</dbReference>